<evidence type="ECO:0000256" key="5">
    <source>
        <dbReference type="ARBA" id="ARBA00022801"/>
    </source>
</evidence>
<dbReference type="GO" id="GO:0008061">
    <property type="term" value="F:chitin binding"/>
    <property type="evidence" value="ECO:0007669"/>
    <property type="project" value="UniProtKB-UniRule"/>
</dbReference>
<evidence type="ECO:0000256" key="2">
    <source>
        <dbReference type="ARBA" id="ARBA00008682"/>
    </source>
</evidence>
<dbReference type="InterPro" id="IPR036861">
    <property type="entry name" value="Endochitinase-like_sf"/>
</dbReference>
<protein>
    <recommendedName>
        <fullName evidence="3">chitinase</fullName>
        <ecNumber evidence="3">3.2.1.14</ecNumber>
    </recommendedName>
</protein>
<keyword evidence="5 12" id="KW-0378">Hydrolase</keyword>
<feature type="disulfide bond" evidence="11">
    <location>
        <begin position="33"/>
        <end position="45"/>
    </location>
</feature>
<dbReference type="PANTHER" id="PTHR11177">
    <property type="entry name" value="CHITINASE"/>
    <property type="match status" value="1"/>
</dbReference>
<dbReference type="InterPro" id="IPR001002">
    <property type="entry name" value="Chitin-bd_1"/>
</dbReference>
<keyword evidence="8" id="KW-0119">Carbohydrate metabolism</keyword>
<dbReference type="SUPFAM" id="SSF54556">
    <property type="entry name" value="Chitinase insertion domain"/>
    <property type="match status" value="1"/>
</dbReference>
<dbReference type="SMART" id="SM00636">
    <property type="entry name" value="Glyco_18"/>
    <property type="match status" value="1"/>
</dbReference>
<keyword evidence="17" id="KW-1185">Reference proteome</keyword>
<accession>A0A1V6S3X9</accession>
<dbReference type="SMART" id="SM00270">
    <property type="entry name" value="ChtBD1"/>
    <property type="match status" value="1"/>
</dbReference>
<keyword evidence="6" id="KW-0146">Chitin degradation</keyword>
<feature type="region of interest" description="Disordered" evidence="13">
    <location>
        <begin position="1748"/>
        <end position="1772"/>
    </location>
</feature>
<dbReference type="InterPro" id="IPR050314">
    <property type="entry name" value="Glycosyl_Hydrlase_18"/>
</dbReference>
<evidence type="ECO:0000256" key="10">
    <source>
        <dbReference type="ARBA" id="ARBA00023326"/>
    </source>
</evidence>
<evidence type="ECO:0000259" key="14">
    <source>
        <dbReference type="PROSITE" id="PS50941"/>
    </source>
</evidence>
<dbReference type="PANTHER" id="PTHR11177:SF402">
    <property type="entry name" value="CHITINASE"/>
    <property type="match status" value="1"/>
</dbReference>
<dbReference type="GO" id="GO:0006032">
    <property type="term" value="P:chitin catabolic process"/>
    <property type="evidence" value="ECO:0007669"/>
    <property type="project" value="UniProtKB-KW"/>
</dbReference>
<gene>
    <name evidence="16" type="ORF">PENVUL_c008G06460</name>
</gene>
<proteinExistence type="inferred from homology"/>
<dbReference type="InterPro" id="IPR029476">
    <property type="entry name" value="DNase_NucA_NucB"/>
</dbReference>
<dbReference type="Gene3D" id="3.30.60.10">
    <property type="entry name" value="Endochitinase-like"/>
    <property type="match status" value="1"/>
</dbReference>
<evidence type="ECO:0000256" key="6">
    <source>
        <dbReference type="ARBA" id="ARBA00023024"/>
    </source>
</evidence>
<keyword evidence="10" id="KW-0624">Polysaccharide degradation</keyword>
<dbReference type="Pfam" id="PF00704">
    <property type="entry name" value="Glyco_hydro_18"/>
    <property type="match status" value="1"/>
</dbReference>
<evidence type="ECO:0000313" key="16">
    <source>
        <dbReference type="EMBL" id="OQE08755.1"/>
    </source>
</evidence>
<keyword evidence="11" id="KW-1015">Disulfide bond</keyword>
<dbReference type="EMBL" id="MDYP01000008">
    <property type="protein sequence ID" value="OQE08755.1"/>
    <property type="molecule type" value="Genomic_DNA"/>
</dbReference>
<keyword evidence="4 11" id="KW-0147">Chitin-binding</keyword>
<evidence type="ECO:0000259" key="15">
    <source>
        <dbReference type="PROSITE" id="PS51910"/>
    </source>
</evidence>
<feature type="domain" description="Chitin-binding type-1" evidence="14">
    <location>
        <begin position="19"/>
        <end position="64"/>
    </location>
</feature>
<dbReference type="Proteomes" id="UP000191518">
    <property type="component" value="Unassembled WGS sequence"/>
</dbReference>
<dbReference type="EC" id="3.2.1.14" evidence="3"/>
<evidence type="ECO:0000256" key="13">
    <source>
        <dbReference type="SAM" id="MobiDB-lite"/>
    </source>
</evidence>
<evidence type="ECO:0000256" key="8">
    <source>
        <dbReference type="ARBA" id="ARBA00023277"/>
    </source>
</evidence>
<dbReference type="GO" id="GO:0008843">
    <property type="term" value="F:endochitinase activity"/>
    <property type="evidence" value="ECO:0007669"/>
    <property type="project" value="UniProtKB-EC"/>
</dbReference>
<keyword evidence="9 12" id="KW-0326">Glycosidase</keyword>
<dbReference type="InterPro" id="IPR001579">
    <property type="entry name" value="Glyco_hydro_18_chit_AS"/>
</dbReference>
<dbReference type="InterPro" id="IPR017853">
    <property type="entry name" value="GH"/>
</dbReference>
<feature type="region of interest" description="Disordered" evidence="13">
    <location>
        <begin position="1579"/>
        <end position="1605"/>
    </location>
</feature>
<evidence type="ECO:0000256" key="1">
    <source>
        <dbReference type="ARBA" id="ARBA00000822"/>
    </source>
</evidence>
<evidence type="ECO:0000256" key="3">
    <source>
        <dbReference type="ARBA" id="ARBA00012729"/>
    </source>
</evidence>
<sequence length="1787" mass="200822">MHQGWLLQQRRCQGSCNATAECGKYAAKDNFACPLDVCCSEFGYCGTTDEFCNDDCQNKGGCPAVDRPQCSESTDAMSLDVRVGYYSMSGAERDCDTSLPENIAAGALTHINLAFAGISEDFEITDENGPIVARTSRLKKKHPGLRVSIAIGGWVFNDPPTQNRFSDMVSTRPNRERFIASLIRYIRRYSLNGVDIDWEYPVAADRGGTDLDKQNFVLLCSDIRDAFEREDSGLQLTVTLPSSYWYLRGFDLKRLEKYIDWFNVMTYDIHGIWDQKSVWTGPYLKGHTNLTEIEDGLDLLWRADISPEKVVMGFGFYGRSFTMSDLKCYKPPSCKFDSAGFAGECTNEAGILSYSEVMSRKSQLGATVFYDEKSSVKYMTYGSNQWISFDDEESFEAKKKYLFSRCLRGLMVWSLDLDTQDHQAMTGLFGEKAMEGALTKSGLDSEEAEQLSFDLSAWTGERCYSTPTCTDGSKTERTADQVCKGGYTALEMAHSPVQKNADFTMNGDCDEGWWRYICCPTKALPQNCDWHGAPERSAFGCDRGCGPSQFELNIDMYLDAKGEGDCFSGARSLCCDNTEILDKCHWSDCDYRPDKSSCGDDEESIAIRFDKNDGGSCGTTSFRPPGERTVRREFCCPKKDKFEKCSWSIDDCKPGKCAKDKLQVTTAQDPSWLYDISRYTSDECFGYHIPKMASSDFPLCCEPPSTYSEKWPVEPKYLWSHYYDADDDDISWQFSDNFGNNNKDTTPGDMDDDPGTDPYGFVMLDGPPGSINNAFGSQYTVVTRDAPTNIKKRSIVTTNQTSLDSVFEHAEETVLVYCNYPADSKECRQIFHNRAEDTIIRLPDHVGEGPWARVVSMEPVESPSMHMPGWIIRKRSDTDNQNGVYALKFDYDFHAIKRDDEQVNIRVDYTNLIPYWDEMTDSPATKRKRGTEESFTYEEWRNKVDRAKVLDTKRSSRNETGKLTVRSNNTVQPRATLHRRWWGVFTEWVKKLTTVTKTDGGLLPMGLVRSLVLYSGRLRCTNEEVTITAGLDITADFNMEMNARYSYYFSGTVVPPTVTDMYAYVGVHPQVYAGVGISGNAQLYYPSERKKIIDTLTYPGLAIKGIAAVGPTMDLWGQIDGRVTVSGDMQVGLTYQFNPVELYFPNNDEARNTLDVEDMQSSQVDNSGLAPQISGNVRADVDINIHATPEINMGIKIGGGIGSLKGTLADAHVSAFANTTLNFHAQAKAGTNNGDNSWSYGYSVSFLYRFGFGCVAEIYKYGKWTSGIWYPFKQRVIPIYSKTFSASQSEKRSLEGPFFSEQPLSGAIFGLSSGLSAAYHFDDTETDGYQQYGNISLTRRADGTMSDKETQFNLGSFKCTTGAGSVCDSTLSENSLSQRGLMPLSRDSAEIQKRAKKPTDCPSKIPRFYYNCVAFFHDMTFSDGGGRADMEGICSNIEKFLTNNARGNSGITLTWESQRQAQRRKKSCPSKYCEPENEKIRQSLYGLGSTDKTEFTNCDEFPFASSEEGGVDFLGLAPDTPTGTVRTCVPKWQNDVQGQCNNLLNNIRTNVEYFNTVGKPTEENPSWWRWNQHSSWGSKSGLGKRQRLVPYPDPQPKSYVGAMTKDDYDDPRNLNFYHKRKFELFLSYPHAGQNPDGQYPDQDYDKGTMNIPSDKKKLQPVISDVPSPNVICAVNTMGQHRYGWAGANALCTDGVSRDVKMWGGKYPSIHAFHCRVSFVGSPYTIKRDGTPQEPLGYFGDDPYYSVERVDDTGYNYDEPESDNDMSDDEDRDFVNFYDIDSDAEEFY</sequence>
<dbReference type="CDD" id="cd00035">
    <property type="entry name" value="ChtBD1"/>
    <property type="match status" value="1"/>
</dbReference>
<feature type="compositionally biased region" description="Acidic residues" evidence="13">
    <location>
        <begin position="1757"/>
        <end position="1771"/>
    </location>
</feature>
<dbReference type="Gene3D" id="3.20.20.80">
    <property type="entry name" value="Glycosidases"/>
    <property type="match status" value="1"/>
</dbReference>
<dbReference type="Pfam" id="PF14040">
    <property type="entry name" value="DNase_NucA_NucB"/>
    <property type="match status" value="1"/>
</dbReference>
<feature type="disulfide bond" evidence="11">
    <location>
        <begin position="38"/>
        <end position="52"/>
    </location>
</feature>
<dbReference type="InterPro" id="IPR011583">
    <property type="entry name" value="Chitinase_II/V-like_cat"/>
</dbReference>
<dbReference type="STRING" id="29845.A0A1V6S3X9"/>
<comment type="catalytic activity">
    <reaction evidence="1">
        <text>Random endo-hydrolysis of N-acetyl-beta-D-glucosaminide (1-&gt;4)-beta-linkages in chitin and chitodextrins.</text>
        <dbReference type="EC" id="3.2.1.14"/>
    </reaction>
</comment>
<dbReference type="SUPFAM" id="SSF51445">
    <property type="entry name" value="(Trans)glycosidases"/>
    <property type="match status" value="1"/>
</dbReference>
<dbReference type="PROSITE" id="PS00026">
    <property type="entry name" value="CHIT_BIND_I_1"/>
    <property type="match status" value="1"/>
</dbReference>
<dbReference type="InterPro" id="IPR029070">
    <property type="entry name" value="Chitinase_insertion_sf"/>
</dbReference>
<comment type="similarity">
    <text evidence="2">Belongs to the glycosyl hydrolase 18 family. Chitinase class V subfamily.</text>
</comment>
<dbReference type="SUPFAM" id="SSF57016">
    <property type="entry name" value="Plant lectins/antimicrobial peptides"/>
    <property type="match status" value="1"/>
</dbReference>
<comment type="caution">
    <text evidence="16">The sequence shown here is derived from an EMBL/GenBank/DDBJ whole genome shotgun (WGS) entry which is preliminary data.</text>
</comment>
<evidence type="ECO:0000256" key="11">
    <source>
        <dbReference type="PROSITE-ProRule" id="PRU00261"/>
    </source>
</evidence>
<evidence type="ECO:0000256" key="12">
    <source>
        <dbReference type="RuleBase" id="RU000489"/>
    </source>
</evidence>
<evidence type="ECO:0000256" key="4">
    <source>
        <dbReference type="ARBA" id="ARBA00022669"/>
    </source>
</evidence>
<keyword evidence="7" id="KW-0843">Virulence</keyword>
<dbReference type="OrthoDB" id="73875at2759"/>
<evidence type="ECO:0000256" key="9">
    <source>
        <dbReference type="ARBA" id="ARBA00023295"/>
    </source>
</evidence>
<evidence type="ECO:0000313" key="17">
    <source>
        <dbReference type="Proteomes" id="UP000191518"/>
    </source>
</evidence>
<dbReference type="Pfam" id="PF00187">
    <property type="entry name" value="Chitin_bind_1"/>
    <property type="match status" value="1"/>
</dbReference>
<reference evidence="17" key="1">
    <citation type="journal article" date="2017" name="Nat. Microbiol.">
        <title>Global analysis of biosynthetic gene clusters reveals vast potential of secondary metabolite production in Penicillium species.</title>
        <authorList>
            <person name="Nielsen J.C."/>
            <person name="Grijseels S."/>
            <person name="Prigent S."/>
            <person name="Ji B."/>
            <person name="Dainat J."/>
            <person name="Nielsen K.F."/>
            <person name="Frisvad J.C."/>
            <person name="Workman M."/>
            <person name="Nielsen J."/>
        </authorList>
    </citation>
    <scope>NUCLEOTIDE SEQUENCE [LARGE SCALE GENOMIC DNA]</scope>
    <source>
        <strain evidence="17">IBT 29486</strain>
    </source>
</reference>
<dbReference type="GO" id="GO:0000272">
    <property type="term" value="P:polysaccharide catabolic process"/>
    <property type="evidence" value="ECO:0007669"/>
    <property type="project" value="UniProtKB-KW"/>
</dbReference>
<dbReference type="PROSITE" id="PS01095">
    <property type="entry name" value="GH18_1"/>
    <property type="match status" value="1"/>
</dbReference>
<organism evidence="16 17">
    <name type="scientific">Penicillium vulpinum</name>
    <dbReference type="NCBI Taxonomy" id="29845"/>
    <lineage>
        <taxon>Eukaryota</taxon>
        <taxon>Fungi</taxon>
        <taxon>Dikarya</taxon>
        <taxon>Ascomycota</taxon>
        <taxon>Pezizomycotina</taxon>
        <taxon>Eurotiomycetes</taxon>
        <taxon>Eurotiomycetidae</taxon>
        <taxon>Eurotiales</taxon>
        <taxon>Aspergillaceae</taxon>
        <taxon>Penicillium</taxon>
    </lineage>
</organism>
<evidence type="ECO:0000256" key="7">
    <source>
        <dbReference type="ARBA" id="ARBA00023026"/>
    </source>
</evidence>
<feature type="domain" description="GH18" evidence="15">
    <location>
        <begin position="80"/>
        <end position="432"/>
    </location>
</feature>
<dbReference type="PROSITE" id="PS51910">
    <property type="entry name" value="GH18_2"/>
    <property type="match status" value="1"/>
</dbReference>
<dbReference type="InterPro" id="IPR018371">
    <property type="entry name" value="Chitin-binding_1_CS"/>
</dbReference>
<name>A0A1V6S3X9_9EURO</name>
<comment type="caution">
    <text evidence="11">Lacks conserved residue(s) required for the propagation of feature annotation.</text>
</comment>
<dbReference type="InterPro" id="IPR001223">
    <property type="entry name" value="Glyco_hydro18_cat"/>
</dbReference>
<dbReference type="Gene3D" id="3.10.50.10">
    <property type="match status" value="1"/>
</dbReference>
<dbReference type="PROSITE" id="PS50941">
    <property type="entry name" value="CHIT_BIND_I_2"/>
    <property type="match status" value="1"/>
</dbReference>